<dbReference type="Pfam" id="PF13411">
    <property type="entry name" value="MerR_1"/>
    <property type="match status" value="1"/>
</dbReference>
<keyword evidence="3" id="KW-1185">Reference proteome</keyword>
<dbReference type="InterPro" id="IPR000551">
    <property type="entry name" value="MerR-type_HTH_dom"/>
</dbReference>
<name>A0A6M8HTN4_9PROT</name>
<proteinExistence type="predicted"/>
<feature type="domain" description="HTH merR-type" evidence="1">
    <location>
        <begin position="11"/>
        <end position="84"/>
    </location>
</feature>
<dbReference type="Pfam" id="PF04255">
    <property type="entry name" value="DUF433"/>
    <property type="match status" value="1"/>
</dbReference>
<evidence type="ECO:0000313" key="2">
    <source>
        <dbReference type="EMBL" id="QKE91879.1"/>
    </source>
</evidence>
<reference evidence="2 3" key="1">
    <citation type="journal article" date="2014" name="World J. Microbiol. Biotechnol.">
        <title>Biodiversity and physiological characteristics of Antarctic and Arctic lichens-associated bacteria.</title>
        <authorList>
            <person name="Lee Y.M."/>
            <person name="Kim E.H."/>
            <person name="Lee H.K."/>
            <person name="Hong S.G."/>
        </authorList>
    </citation>
    <scope>NUCLEOTIDE SEQUENCE [LARGE SCALE GENOMIC DNA]</scope>
    <source>
        <strain evidence="2 3">PAMC 26569</strain>
    </source>
</reference>
<accession>A0A6M8HTN4</accession>
<dbReference type="SUPFAM" id="SSF46689">
    <property type="entry name" value="Homeodomain-like"/>
    <property type="match status" value="1"/>
</dbReference>
<dbReference type="SUPFAM" id="SSF46955">
    <property type="entry name" value="Putative DNA-binding domain"/>
    <property type="match status" value="1"/>
</dbReference>
<dbReference type="KEGG" id="lck:HN018_19225"/>
<dbReference type="RefSeq" id="WP_172443496.1">
    <property type="nucleotide sequence ID" value="NZ_CP053708.1"/>
</dbReference>
<dbReference type="Gene3D" id="1.10.10.10">
    <property type="entry name" value="Winged helix-like DNA-binding domain superfamily/Winged helix DNA-binding domain"/>
    <property type="match status" value="1"/>
</dbReference>
<dbReference type="InterPro" id="IPR009061">
    <property type="entry name" value="DNA-bd_dom_put_sf"/>
</dbReference>
<dbReference type="InterPro" id="IPR009057">
    <property type="entry name" value="Homeodomain-like_sf"/>
</dbReference>
<evidence type="ECO:0000313" key="3">
    <source>
        <dbReference type="Proteomes" id="UP000500767"/>
    </source>
</evidence>
<dbReference type="GO" id="GO:0006355">
    <property type="term" value="P:regulation of DNA-templated transcription"/>
    <property type="evidence" value="ECO:0007669"/>
    <property type="project" value="InterPro"/>
</dbReference>
<organism evidence="2 3">
    <name type="scientific">Lichenicola cladoniae</name>
    <dbReference type="NCBI Taxonomy" id="1484109"/>
    <lineage>
        <taxon>Bacteria</taxon>
        <taxon>Pseudomonadati</taxon>
        <taxon>Pseudomonadota</taxon>
        <taxon>Alphaproteobacteria</taxon>
        <taxon>Acetobacterales</taxon>
        <taxon>Acetobacteraceae</taxon>
        <taxon>Lichenicola</taxon>
    </lineage>
</organism>
<sequence>MKPAENLMAAFSVDHVQRLTQLSKSQLKYWDRTGFFSPSYPTDEPFGSSPRFYSFRDIVGLRILGMLRVQNNVPLQHLRKVAEQLSINQPEHWARTKLYVLNRRVIFQEPGTGKPQEIVGGQYVIGIPLKVVIDDTRRDVDAMRQRTDDQVGHVEQSRSIARNKPVVAGTRIPVRLVQQLHEDGYDIDRIRSEYPDLAEADIMAAINGYAAAA</sequence>
<dbReference type="Gene3D" id="1.10.1660.10">
    <property type="match status" value="1"/>
</dbReference>
<dbReference type="EMBL" id="CP053708">
    <property type="protein sequence ID" value="QKE91879.1"/>
    <property type="molecule type" value="Genomic_DNA"/>
</dbReference>
<protein>
    <submittedName>
        <fullName evidence="2">DUF433 domain-containing protein</fullName>
    </submittedName>
</protein>
<gene>
    <name evidence="2" type="ORF">HN018_19225</name>
</gene>
<dbReference type="Proteomes" id="UP000500767">
    <property type="component" value="Chromosome"/>
</dbReference>
<dbReference type="InterPro" id="IPR036388">
    <property type="entry name" value="WH-like_DNA-bd_sf"/>
</dbReference>
<dbReference type="GO" id="GO:0003677">
    <property type="term" value="F:DNA binding"/>
    <property type="evidence" value="ECO:0007669"/>
    <property type="project" value="InterPro"/>
</dbReference>
<evidence type="ECO:0000259" key="1">
    <source>
        <dbReference type="Pfam" id="PF13411"/>
    </source>
</evidence>
<dbReference type="AlphaFoldDB" id="A0A6M8HTN4"/>
<dbReference type="InterPro" id="IPR007367">
    <property type="entry name" value="DUF433"/>
</dbReference>